<keyword evidence="3" id="KW-1185">Reference proteome</keyword>
<organism evidence="2 3">
    <name type="scientific">Austropuccinia psidii MF-1</name>
    <dbReference type="NCBI Taxonomy" id="1389203"/>
    <lineage>
        <taxon>Eukaryota</taxon>
        <taxon>Fungi</taxon>
        <taxon>Dikarya</taxon>
        <taxon>Basidiomycota</taxon>
        <taxon>Pucciniomycotina</taxon>
        <taxon>Pucciniomycetes</taxon>
        <taxon>Pucciniales</taxon>
        <taxon>Sphaerophragmiaceae</taxon>
        <taxon>Austropuccinia</taxon>
    </lineage>
</organism>
<comment type="caution">
    <text evidence="2">The sequence shown here is derived from an EMBL/GenBank/DDBJ whole genome shotgun (WGS) entry which is preliminary data.</text>
</comment>
<gene>
    <name evidence="2" type="ORF">O181_104212</name>
</gene>
<dbReference type="EMBL" id="AVOT02075910">
    <property type="protein sequence ID" value="MBW0564497.1"/>
    <property type="molecule type" value="Genomic_DNA"/>
</dbReference>
<name>A0A9Q3JML7_9BASI</name>
<dbReference type="Proteomes" id="UP000765509">
    <property type="component" value="Unassembled WGS sequence"/>
</dbReference>
<evidence type="ECO:0000313" key="2">
    <source>
        <dbReference type="EMBL" id="MBW0564497.1"/>
    </source>
</evidence>
<evidence type="ECO:0000313" key="3">
    <source>
        <dbReference type="Proteomes" id="UP000765509"/>
    </source>
</evidence>
<dbReference type="Pfam" id="PF24626">
    <property type="entry name" value="SH3_Tf2-1"/>
    <property type="match status" value="1"/>
</dbReference>
<protein>
    <recommendedName>
        <fullName evidence="1">Tf2-1-like SH3-like domain-containing protein</fullName>
    </recommendedName>
</protein>
<accession>A0A9Q3JML7</accession>
<evidence type="ECO:0000259" key="1">
    <source>
        <dbReference type="Pfam" id="PF24626"/>
    </source>
</evidence>
<dbReference type="AlphaFoldDB" id="A0A9Q3JML7"/>
<dbReference type="InterPro" id="IPR056924">
    <property type="entry name" value="SH3_Tf2-1"/>
</dbReference>
<sequence>MGDVVLVFTTNFNNIKGCKKLKDSFAGPFVIKSLHGENEIEVELSKELSNKHPTFPESFLKPYKSSDSDKFFLRNKFPQHITHIESSCTIKITKVLKERKLRANNPRKYPFRYSDPTCEDEWLSEKDIPEATKLFRRIGHTRNKNITN</sequence>
<proteinExistence type="predicted"/>
<dbReference type="OrthoDB" id="3064439at2759"/>
<feature type="domain" description="Tf2-1-like SH3-like" evidence="1">
    <location>
        <begin position="2"/>
        <end position="64"/>
    </location>
</feature>
<reference evidence="2" key="1">
    <citation type="submission" date="2021-03" db="EMBL/GenBank/DDBJ databases">
        <title>Draft genome sequence of rust myrtle Austropuccinia psidii MF-1, a brazilian biotype.</title>
        <authorList>
            <person name="Quecine M.C."/>
            <person name="Pachon D.M.R."/>
            <person name="Bonatelli M.L."/>
            <person name="Correr F.H."/>
            <person name="Franceschini L.M."/>
            <person name="Leite T.F."/>
            <person name="Margarido G.R.A."/>
            <person name="Almeida C.A."/>
            <person name="Ferrarezi J.A."/>
            <person name="Labate C.A."/>
        </authorList>
    </citation>
    <scope>NUCLEOTIDE SEQUENCE</scope>
    <source>
        <strain evidence="2">MF-1</strain>
    </source>
</reference>